<protein>
    <recommendedName>
        <fullName evidence="3">AB hydrolase-1 domain-containing protein</fullName>
    </recommendedName>
</protein>
<evidence type="ECO:0000313" key="5">
    <source>
        <dbReference type="Proteomes" id="UP001295794"/>
    </source>
</evidence>
<keyword evidence="1" id="KW-0378">Hydrolase</keyword>
<comment type="similarity">
    <text evidence="2">Belongs to the AB hydrolase superfamily. Epoxide hydrolase family.</text>
</comment>
<dbReference type="InterPro" id="IPR000073">
    <property type="entry name" value="AB_hydrolase_1"/>
</dbReference>
<dbReference type="Gene3D" id="3.40.50.1820">
    <property type="entry name" value="alpha/beta hydrolase"/>
    <property type="match status" value="1"/>
</dbReference>
<dbReference type="EMBL" id="CAVNYO010000403">
    <property type="protein sequence ID" value="CAK5274735.1"/>
    <property type="molecule type" value="Genomic_DNA"/>
</dbReference>
<reference evidence="4" key="1">
    <citation type="submission" date="2023-11" db="EMBL/GenBank/DDBJ databases">
        <authorList>
            <person name="De Vega J J."/>
            <person name="De Vega J J."/>
        </authorList>
    </citation>
    <scope>NUCLEOTIDE SEQUENCE</scope>
</reference>
<dbReference type="Pfam" id="PF00561">
    <property type="entry name" value="Abhydrolase_1"/>
    <property type="match status" value="1"/>
</dbReference>
<proteinExistence type="inferred from homology"/>
<dbReference type="InterPro" id="IPR029058">
    <property type="entry name" value="AB_hydrolase_fold"/>
</dbReference>
<feature type="domain" description="AB hydrolase-1" evidence="3">
    <location>
        <begin position="50"/>
        <end position="370"/>
    </location>
</feature>
<evidence type="ECO:0000256" key="2">
    <source>
        <dbReference type="ARBA" id="ARBA00038334"/>
    </source>
</evidence>
<evidence type="ECO:0000256" key="1">
    <source>
        <dbReference type="ARBA" id="ARBA00022801"/>
    </source>
</evidence>
<organism evidence="4 5">
    <name type="scientific">Mycena citricolor</name>
    <dbReference type="NCBI Taxonomy" id="2018698"/>
    <lineage>
        <taxon>Eukaryota</taxon>
        <taxon>Fungi</taxon>
        <taxon>Dikarya</taxon>
        <taxon>Basidiomycota</taxon>
        <taxon>Agaricomycotina</taxon>
        <taxon>Agaricomycetes</taxon>
        <taxon>Agaricomycetidae</taxon>
        <taxon>Agaricales</taxon>
        <taxon>Marasmiineae</taxon>
        <taxon>Mycenaceae</taxon>
        <taxon>Mycena</taxon>
    </lineage>
</organism>
<dbReference type="PRINTS" id="PR00412">
    <property type="entry name" value="EPOXHYDRLASE"/>
</dbReference>
<accession>A0AAD2K235</accession>
<evidence type="ECO:0000259" key="3">
    <source>
        <dbReference type="Pfam" id="PF00561"/>
    </source>
</evidence>
<gene>
    <name evidence="4" type="ORF">MYCIT1_LOCUS22032</name>
</gene>
<sequence length="390" mass="43220">MDHSVRVLEEAVLPSTSMITAKDIQSRSIAVGDLDMHILEAFPEGVEHAPLLVLLHGFPELAYSWRKVIGPLADAGYHVVAPDQRGYGRTVSRDSPARRVDYGDDLSPFRITNLVKDVLGLVFALGYRSTAGVVGHDYGSPVAAYCALIRPDVFQSVVLMSAPFAGPPALSPSPTSSDFSALAGPLAELNPPRKHYMLYFSTDRANKDLIYPPEGLRSFLRNYFYVKSADWTENAPESLSGPLVPALASLPDYYVMPLHASMPEAVRPYQPSEDDLSWFPEDDLDFYVQEFSRTGFQGGLNSYRVMTSRDWQADLELFAGMQIVVPAMFLAGKEDWGTYQRPGGVEAMRESACAHFDALVLVEGAGHWVQQEQSERVVEEIVRFVQKHSK</sequence>
<keyword evidence="5" id="KW-1185">Reference proteome</keyword>
<evidence type="ECO:0000313" key="4">
    <source>
        <dbReference type="EMBL" id="CAK5274735.1"/>
    </source>
</evidence>
<dbReference type="SUPFAM" id="SSF53474">
    <property type="entry name" value="alpha/beta-Hydrolases"/>
    <property type="match status" value="1"/>
</dbReference>
<comment type="caution">
    <text evidence="4">The sequence shown here is derived from an EMBL/GenBank/DDBJ whole genome shotgun (WGS) entry which is preliminary data.</text>
</comment>
<dbReference type="AlphaFoldDB" id="A0AAD2K235"/>
<name>A0AAD2K235_9AGAR</name>
<dbReference type="Proteomes" id="UP001295794">
    <property type="component" value="Unassembled WGS sequence"/>
</dbReference>
<dbReference type="PANTHER" id="PTHR43329">
    <property type="entry name" value="EPOXIDE HYDROLASE"/>
    <property type="match status" value="1"/>
</dbReference>
<dbReference type="InterPro" id="IPR000639">
    <property type="entry name" value="Epox_hydrolase-like"/>
</dbReference>
<dbReference type="GO" id="GO:0016787">
    <property type="term" value="F:hydrolase activity"/>
    <property type="evidence" value="ECO:0007669"/>
    <property type="project" value="UniProtKB-KW"/>
</dbReference>